<proteinExistence type="predicted"/>
<accession>A0A8J6JEQ9</accession>
<evidence type="ECO:0000313" key="1">
    <source>
        <dbReference type="EMBL" id="MBC5733947.1"/>
    </source>
</evidence>
<keyword evidence="2" id="KW-1185">Reference proteome</keyword>
<dbReference type="Proteomes" id="UP000661435">
    <property type="component" value="Unassembled WGS sequence"/>
</dbReference>
<dbReference type="AlphaFoldDB" id="A0A8J6JEQ9"/>
<protein>
    <submittedName>
        <fullName evidence="1">Uncharacterized protein</fullName>
    </submittedName>
</protein>
<dbReference type="EMBL" id="JACOPP010000011">
    <property type="protein sequence ID" value="MBC5733947.1"/>
    <property type="molecule type" value="Genomic_DNA"/>
</dbReference>
<evidence type="ECO:0000313" key="2">
    <source>
        <dbReference type="Proteomes" id="UP000661435"/>
    </source>
</evidence>
<reference evidence="1" key="1">
    <citation type="submission" date="2020-08" db="EMBL/GenBank/DDBJ databases">
        <title>Genome public.</title>
        <authorList>
            <person name="Liu C."/>
            <person name="Sun Q."/>
        </authorList>
    </citation>
    <scope>NUCLEOTIDE SEQUENCE</scope>
    <source>
        <strain evidence="1">NSJ-51</strain>
    </source>
</reference>
<comment type="caution">
    <text evidence="1">The sequence shown here is derived from an EMBL/GenBank/DDBJ whole genome shotgun (WGS) entry which is preliminary data.</text>
</comment>
<name>A0A8J6JEQ9_9FIRM</name>
<gene>
    <name evidence="1" type="ORF">H8S57_09450</name>
</gene>
<organism evidence="1 2">
    <name type="scientific">Lawsonibacter hominis</name>
    <dbReference type="NCBI Taxonomy" id="2763053"/>
    <lineage>
        <taxon>Bacteria</taxon>
        <taxon>Bacillati</taxon>
        <taxon>Bacillota</taxon>
        <taxon>Clostridia</taxon>
        <taxon>Eubacteriales</taxon>
        <taxon>Oscillospiraceae</taxon>
        <taxon>Lawsonibacter</taxon>
    </lineage>
</organism>
<sequence length="169" mass="19174">MDTKELDQFRRHWDALFDVFPAARQAAVAEMGAAVRRDLDANILSQGVDDLFCHVRNSQRLALGSKGGYAAIRAEAMPFHDRFGKRKTWKGKTVSGRMVTRWLERGHGARRPSGKDKRYRARIVGAGVSGRGAYVKGHLFYSWTKLKAWEHARRAADKVLSRLADEIDY</sequence>